<dbReference type="SUPFAM" id="SSF161098">
    <property type="entry name" value="MetI-like"/>
    <property type="match status" value="1"/>
</dbReference>
<evidence type="ECO:0000256" key="5">
    <source>
        <dbReference type="ARBA" id="ARBA00022989"/>
    </source>
</evidence>
<dbReference type="PROSITE" id="PS50928">
    <property type="entry name" value="ABC_TM1"/>
    <property type="match status" value="1"/>
</dbReference>
<dbReference type="InterPro" id="IPR000515">
    <property type="entry name" value="MetI-like"/>
</dbReference>
<dbReference type="Pfam" id="PF00528">
    <property type="entry name" value="BPD_transp_1"/>
    <property type="match status" value="1"/>
</dbReference>
<name>A0A081BMQ5_9BACT</name>
<sequence>MALPYFEASRMKNLYKFKATPAILVFPGLFFMVIAIGVPLVLSLYYSTMNWAGFGKMSFIGFGNYKEILHDTTFWKSLSHALILAAVTLFIQNPLAFILSAFLSQIKRGGHFFRTLYFVPAVLSVVVITKMWVHIFNPTYGMLNKLLHAVGLHQFAIGWLSNPSTALGTVIFIIIWHGFGWAMLFYYTGLMTVPKDLEEAARIDGASWLQLYTKIIIPYIMPVIQSVAIIGIIACLKQMEVVYLSTEGGPGDITQFVANYLYIKAFKYSQYGYGNAISIVFFVIAMGLVLVTRKLTNREALYE</sequence>
<dbReference type="InterPro" id="IPR035906">
    <property type="entry name" value="MetI-like_sf"/>
</dbReference>
<dbReference type="GO" id="GO:0055085">
    <property type="term" value="P:transmembrane transport"/>
    <property type="evidence" value="ECO:0007669"/>
    <property type="project" value="InterPro"/>
</dbReference>
<feature type="transmembrane region" description="Helical" evidence="7">
    <location>
        <begin position="211"/>
        <end position="234"/>
    </location>
</feature>
<dbReference type="STRING" id="1499966.U14_02916"/>
<dbReference type="AlphaFoldDB" id="A0A081BMQ5"/>
<feature type="transmembrane region" description="Helical" evidence="7">
    <location>
        <begin position="166"/>
        <end position="190"/>
    </location>
</feature>
<comment type="similarity">
    <text evidence="7">Belongs to the binding-protein-dependent transport system permease family.</text>
</comment>
<evidence type="ECO:0000259" key="8">
    <source>
        <dbReference type="PROSITE" id="PS50928"/>
    </source>
</evidence>
<accession>A0A081BMQ5</accession>
<dbReference type="EMBL" id="DF820457">
    <property type="protein sequence ID" value="GAK51671.1"/>
    <property type="molecule type" value="Genomic_DNA"/>
</dbReference>
<keyword evidence="6 7" id="KW-0472">Membrane</keyword>
<keyword evidence="3" id="KW-1003">Cell membrane</keyword>
<dbReference type="Proteomes" id="UP000030700">
    <property type="component" value="Unassembled WGS sequence"/>
</dbReference>
<proteinExistence type="inferred from homology"/>
<keyword evidence="5 7" id="KW-1133">Transmembrane helix</keyword>
<dbReference type="GO" id="GO:0005886">
    <property type="term" value="C:plasma membrane"/>
    <property type="evidence" value="ECO:0007669"/>
    <property type="project" value="UniProtKB-SubCell"/>
</dbReference>
<gene>
    <name evidence="9" type="ORF">U14_02916</name>
</gene>
<reference evidence="9" key="1">
    <citation type="journal article" date="2015" name="PeerJ">
        <title>First genomic representation of candidate bacterial phylum KSB3 points to enhanced environmental sensing as a trigger of wastewater bulking.</title>
        <authorList>
            <person name="Sekiguchi Y."/>
            <person name="Ohashi A."/>
            <person name="Parks D.H."/>
            <person name="Yamauchi T."/>
            <person name="Tyson G.W."/>
            <person name="Hugenholtz P."/>
        </authorList>
    </citation>
    <scope>NUCLEOTIDE SEQUENCE [LARGE SCALE GENOMIC DNA]</scope>
</reference>
<dbReference type="CDD" id="cd06261">
    <property type="entry name" value="TM_PBP2"/>
    <property type="match status" value="1"/>
</dbReference>
<dbReference type="InterPro" id="IPR050809">
    <property type="entry name" value="UgpAE/MalFG_permease"/>
</dbReference>
<organism evidence="9">
    <name type="scientific">Candidatus Moduliflexus flocculans</name>
    <dbReference type="NCBI Taxonomy" id="1499966"/>
    <lineage>
        <taxon>Bacteria</taxon>
        <taxon>Candidatus Moduliflexota</taxon>
        <taxon>Candidatus Moduliflexia</taxon>
        <taxon>Candidatus Moduliflexales</taxon>
        <taxon>Candidatus Moduliflexaceae</taxon>
    </lineage>
</organism>
<dbReference type="HOGENOM" id="CLU_016047_0_0_0"/>
<dbReference type="PANTHER" id="PTHR43227">
    <property type="entry name" value="BLL4140 PROTEIN"/>
    <property type="match status" value="1"/>
</dbReference>
<protein>
    <submittedName>
        <fullName evidence="9">Binding-protein-dependent transport systems inner membrane component</fullName>
    </submittedName>
</protein>
<evidence type="ECO:0000256" key="4">
    <source>
        <dbReference type="ARBA" id="ARBA00022692"/>
    </source>
</evidence>
<keyword evidence="4 7" id="KW-0812">Transmembrane</keyword>
<evidence type="ECO:0000256" key="2">
    <source>
        <dbReference type="ARBA" id="ARBA00022448"/>
    </source>
</evidence>
<evidence type="ECO:0000313" key="9">
    <source>
        <dbReference type="EMBL" id="GAK51671.1"/>
    </source>
</evidence>
<evidence type="ECO:0000313" key="10">
    <source>
        <dbReference type="Proteomes" id="UP000030700"/>
    </source>
</evidence>
<feature type="transmembrane region" description="Helical" evidence="7">
    <location>
        <begin position="271"/>
        <end position="291"/>
    </location>
</feature>
<evidence type="ECO:0000256" key="3">
    <source>
        <dbReference type="ARBA" id="ARBA00022475"/>
    </source>
</evidence>
<evidence type="ECO:0000256" key="6">
    <source>
        <dbReference type="ARBA" id="ARBA00023136"/>
    </source>
</evidence>
<feature type="transmembrane region" description="Helical" evidence="7">
    <location>
        <begin position="115"/>
        <end position="135"/>
    </location>
</feature>
<dbReference type="Gene3D" id="1.10.3720.10">
    <property type="entry name" value="MetI-like"/>
    <property type="match status" value="1"/>
</dbReference>
<feature type="domain" description="ABC transmembrane type-1" evidence="8">
    <location>
        <begin position="78"/>
        <end position="292"/>
    </location>
</feature>
<feature type="transmembrane region" description="Helical" evidence="7">
    <location>
        <begin position="21"/>
        <end position="46"/>
    </location>
</feature>
<dbReference type="PANTHER" id="PTHR43227:SF11">
    <property type="entry name" value="BLL4140 PROTEIN"/>
    <property type="match status" value="1"/>
</dbReference>
<keyword evidence="10" id="KW-1185">Reference proteome</keyword>
<feature type="transmembrane region" description="Helical" evidence="7">
    <location>
        <begin position="81"/>
        <end position="103"/>
    </location>
</feature>
<evidence type="ECO:0000256" key="7">
    <source>
        <dbReference type="RuleBase" id="RU363032"/>
    </source>
</evidence>
<evidence type="ECO:0000256" key="1">
    <source>
        <dbReference type="ARBA" id="ARBA00004651"/>
    </source>
</evidence>
<keyword evidence="2 7" id="KW-0813">Transport</keyword>
<comment type="subcellular location">
    <subcellularLocation>
        <location evidence="1 7">Cell membrane</location>
        <topology evidence="1 7">Multi-pass membrane protein</topology>
    </subcellularLocation>
</comment>